<keyword evidence="3" id="KW-0067">ATP-binding</keyword>
<feature type="domain" description="IstB-like ATP-binding" evidence="2">
    <location>
        <begin position="154"/>
        <end position="306"/>
    </location>
</feature>
<dbReference type="GO" id="GO:0005524">
    <property type="term" value="F:ATP binding"/>
    <property type="evidence" value="ECO:0007669"/>
    <property type="project" value="UniProtKB-KW"/>
</dbReference>
<evidence type="ECO:0000259" key="2">
    <source>
        <dbReference type="Pfam" id="PF01695"/>
    </source>
</evidence>
<dbReference type="InterPro" id="IPR002611">
    <property type="entry name" value="IstB_ATP-bd"/>
</dbReference>
<dbReference type="PANTHER" id="PTHR30050">
    <property type="entry name" value="CHROMOSOMAL REPLICATION INITIATOR PROTEIN DNAA"/>
    <property type="match status" value="1"/>
</dbReference>
<keyword evidence="1" id="KW-0175">Coiled coil</keyword>
<dbReference type="GO" id="GO:0006260">
    <property type="term" value="P:DNA replication"/>
    <property type="evidence" value="ECO:0007669"/>
    <property type="project" value="TreeGrafter"/>
</dbReference>
<dbReference type="CDD" id="cd00009">
    <property type="entry name" value="AAA"/>
    <property type="match status" value="1"/>
</dbReference>
<accession>A0AAU9EQE9</accession>
<gene>
    <name evidence="3" type="ORF">HLPR_27350</name>
</gene>
<name>A0AAU9EQE9_9FIRM</name>
<dbReference type="RefSeq" id="WP_338535990.1">
    <property type="nucleotide sequence ID" value="NZ_AP028654.1"/>
</dbReference>
<dbReference type="Pfam" id="PF01695">
    <property type="entry name" value="IstB_IS21"/>
    <property type="match status" value="1"/>
</dbReference>
<dbReference type="KEGG" id="hprf:HLPR_27350"/>
<dbReference type="Proteomes" id="UP001321786">
    <property type="component" value="Chromosome"/>
</dbReference>
<evidence type="ECO:0000256" key="1">
    <source>
        <dbReference type="SAM" id="Coils"/>
    </source>
</evidence>
<dbReference type="SUPFAM" id="SSF52540">
    <property type="entry name" value="P-loop containing nucleoside triphosphate hydrolases"/>
    <property type="match status" value="1"/>
</dbReference>
<reference evidence="3 4" key="1">
    <citation type="submission" date="2023-08" db="EMBL/GenBank/DDBJ databases">
        <title>Helicovermis profunda gen. nov., sp. nov., a novel mesophilic, fermentative bacterium within the Bacillota from a deep-sea hydrothermal vent chimney.</title>
        <authorList>
            <person name="Miyazaki U."/>
            <person name="Mizutani D."/>
            <person name="Hashimoto Y."/>
            <person name="Tame A."/>
            <person name="Sawayama S."/>
            <person name="Miyazaki J."/>
            <person name="Takai K."/>
            <person name="Nakagawa S."/>
        </authorList>
    </citation>
    <scope>NUCLEOTIDE SEQUENCE [LARGE SCALE GENOMIC DNA]</scope>
    <source>
        <strain evidence="3 4">S502</strain>
    </source>
</reference>
<dbReference type="InterPro" id="IPR027417">
    <property type="entry name" value="P-loop_NTPase"/>
</dbReference>
<proteinExistence type="predicted"/>
<dbReference type="AlphaFoldDB" id="A0AAU9EQE9"/>
<protein>
    <submittedName>
        <fullName evidence="3">ATP-binding protein</fullName>
    </submittedName>
</protein>
<evidence type="ECO:0000313" key="3">
    <source>
        <dbReference type="EMBL" id="BEP30404.1"/>
    </source>
</evidence>
<dbReference type="PANTHER" id="PTHR30050:SF4">
    <property type="entry name" value="ATP-BINDING PROTEIN RV3427C IN INSERTION SEQUENCE-RELATED"/>
    <property type="match status" value="1"/>
</dbReference>
<sequence length="329" mass="38563">MNKFKKEIFKEYEKLRTKSNEELKRRKQEIYSLLPRTKEIDKEMAKLSISISKKILSDNNGNYESFIKDLESKINTLKKEKALILTENNFTLSYIKLHHNCEKCDDTGFDKSTNKLCECFFSKLIKKTYKLSNLESVLEKENFSTFNIDLFSQKKYEDNTLSPRDNMKRILTEVESFVHSFNRGEENLLLYGTTGLGKTFICNSIAKALLSKGKIVVYHTAFRILEILENEKFNKNLENQEENKLEYYLLFNSDLLIIDDLGTEMVNSFSASELFNIINSRIIKNKSTIISTNLSPIQIKETYSDRVSSRVFGKYKMLNFYGPDLRWEK</sequence>
<dbReference type="EMBL" id="AP028654">
    <property type="protein sequence ID" value="BEP30404.1"/>
    <property type="molecule type" value="Genomic_DNA"/>
</dbReference>
<evidence type="ECO:0000313" key="4">
    <source>
        <dbReference type="Proteomes" id="UP001321786"/>
    </source>
</evidence>
<organism evidence="3 4">
    <name type="scientific">Helicovermis profundi</name>
    <dbReference type="NCBI Taxonomy" id="3065157"/>
    <lineage>
        <taxon>Bacteria</taxon>
        <taxon>Bacillati</taxon>
        <taxon>Bacillota</taxon>
        <taxon>Clostridia</taxon>
        <taxon>Helicovermis</taxon>
    </lineage>
</organism>
<dbReference type="NCBIfam" id="NF005304">
    <property type="entry name" value="PRK06835.1"/>
    <property type="match status" value="1"/>
</dbReference>
<keyword evidence="4" id="KW-1185">Reference proteome</keyword>
<feature type="coiled-coil region" evidence="1">
    <location>
        <begin position="60"/>
        <end position="87"/>
    </location>
</feature>
<dbReference type="Gene3D" id="3.40.50.300">
    <property type="entry name" value="P-loop containing nucleotide triphosphate hydrolases"/>
    <property type="match status" value="1"/>
</dbReference>
<keyword evidence="3" id="KW-0547">Nucleotide-binding</keyword>